<evidence type="ECO:0000256" key="1">
    <source>
        <dbReference type="SAM" id="Phobius"/>
    </source>
</evidence>
<dbReference type="InterPro" id="IPR004158">
    <property type="entry name" value="DUF247_pln"/>
</dbReference>
<dbReference type="PANTHER" id="PTHR31170">
    <property type="entry name" value="BNAC04G53230D PROTEIN"/>
    <property type="match status" value="1"/>
</dbReference>
<organism evidence="2 3">
    <name type="scientific">Ricinus communis</name>
    <name type="common">Castor bean</name>
    <dbReference type="NCBI Taxonomy" id="3988"/>
    <lineage>
        <taxon>Eukaryota</taxon>
        <taxon>Viridiplantae</taxon>
        <taxon>Streptophyta</taxon>
        <taxon>Embryophyta</taxon>
        <taxon>Tracheophyta</taxon>
        <taxon>Spermatophyta</taxon>
        <taxon>Magnoliopsida</taxon>
        <taxon>eudicotyledons</taxon>
        <taxon>Gunneridae</taxon>
        <taxon>Pentapetalae</taxon>
        <taxon>rosids</taxon>
        <taxon>fabids</taxon>
        <taxon>Malpighiales</taxon>
        <taxon>Euphorbiaceae</taxon>
        <taxon>Acalyphoideae</taxon>
        <taxon>Acalypheae</taxon>
        <taxon>Ricinus</taxon>
    </lineage>
</organism>
<evidence type="ECO:0000313" key="3">
    <source>
        <dbReference type="Proteomes" id="UP000008311"/>
    </source>
</evidence>
<dbReference type="Pfam" id="PF03140">
    <property type="entry name" value="DUF247"/>
    <property type="match status" value="1"/>
</dbReference>
<dbReference type="InParanoid" id="B9S824"/>
<evidence type="ECO:0000313" key="2">
    <source>
        <dbReference type="EMBL" id="EEF40340.1"/>
    </source>
</evidence>
<dbReference type="eggNOG" id="ENOG502RY48">
    <property type="taxonomic scope" value="Eukaryota"/>
</dbReference>
<protein>
    <submittedName>
        <fullName evidence="2">Uncharacterized protein</fullName>
    </submittedName>
</protein>
<gene>
    <name evidence="2" type="ORF">RCOM_1384180</name>
</gene>
<dbReference type="EMBL" id="EQ973887">
    <property type="protein sequence ID" value="EEF40340.1"/>
    <property type="molecule type" value="Genomic_DNA"/>
</dbReference>
<reference evidence="3" key="1">
    <citation type="journal article" date="2010" name="Nat. Biotechnol.">
        <title>Draft genome sequence of the oilseed species Ricinus communis.</title>
        <authorList>
            <person name="Chan A.P."/>
            <person name="Crabtree J."/>
            <person name="Zhao Q."/>
            <person name="Lorenzi H."/>
            <person name="Orvis J."/>
            <person name="Puiu D."/>
            <person name="Melake-Berhan A."/>
            <person name="Jones K.M."/>
            <person name="Redman J."/>
            <person name="Chen G."/>
            <person name="Cahoon E.B."/>
            <person name="Gedil M."/>
            <person name="Stanke M."/>
            <person name="Haas B.J."/>
            <person name="Wortman J.R."/>
            <person name="Fraser-Liggett C.M."/>
            <person name="Ravel J."/>
            <person name="Rabinowicz P.D."/>
        </authorList>
    </citation>
    <scope>NUCLEOTIDE SEQUENCE [LARGE SCALE GENOMIC DNA]</scope>
    <source>
        <strain evidence="3">cv. Hale</strain>
    </source>
</reference>
<dbReference type="PANTHER" id="PTHR31170:SF17">
    <property type="match status" value="1"/>
</dbReference>
<dbReference type="AlphaFoldDB" id="B9S824"/>
<keyword evidence="1" id="KW-0812">Transmembrane</keyword>
<keyword evidence="3" id="KW-1185">Reference proteome</keyword>
<keyword evidence="1" id="KW-1133">Transmembrane helix</keyword>
<sequence length="417" mass="48394">MEQQTDINIDKMSSSVRSRLLDNSPISASCCIFRVPNPLRKHDEQLFTPTSVPIGPYHRDPEKFQFAEKIKLWYLNRLINRAPTPHTTLECFFTKIAANVNHCLESYGDEVKMKRDEFVEMLVIDGCFIIELFRRFLKIVPTSADDPLFKMPWVRKVLVTDLLLLENQLPWFVLDRLFNLTKSDNDSERSLLPQLAHNFFRGSALRTPGVQLDLKLQNKHLLDLQRNIMLLGSEELEDGDFVRIPRVTELLQAGIDFAVGEKHNFMKITFKKGILTIPPIIILDNAESLLRNLIAYEQCDENLQDRIAAYAGFLDNLIDTNEDIDYLRQKGIVTCFLSPEDVSGFFNRLYNDVHIVHSPFTKVSKEINAYCKSRWPRWRTRLTRDYFNSPWSIISVIGAVVILVLTFLQTLYAMLYQ</sequence>
<dbReference type="STRING" id="3988.B9S824"/>
<proteinExistence type="predicted"/>
<feature type="transmembrane region" description="Helical" evidence="1">
    <location>
        <begin position="391"/>
        <end position="415"/>
    </location>
</feature>
<name>B9S824_RICCO</name>
<dbReference type="Proteomes" id="UP000008311">
    <property type="component" value="Unassembled WGS sequence"/>
</dbReference>
<keyword evidence="1" id="KW-0472">Membrane</keyword>
<accession>B9S824</accession>